<sequence length="629" mass="72771">MLARVIVPPTCLTPKQHEEGKTRTVRDDSEQHDAISGMNFIDESKSRLIRRRRGSSDHPLSAYEQTRNVNWPLDESNFSLTNTNNLQFEYSSYPNQRCSPHDLFQYERRLTILKQSDLKAFKLEFHRRLVLLLSSQKTTTYYTYSYIIKINEQEKEERKEKKKRLNRYSIESSTSSSSASSSSNISSTSNNNHDRITTFLSTKTKPAFPSTANVSHRSIPKSTTFDMFNVEENYKIVTPSSIIDNNKVKDDYQSTQSLNPPPPPAPRVIFRINPPPRPSTAQIQPISRFDCLSFKPSIMMNLSMETMKQQQKKECWLSCEELETIEKRFTDLLETKTKSMSSNRAKSCERLRSTNNNDDEQSSTITRKSLVDDHSLKKTIAYHPANILNNNSSKILQHHYSKQLTQTIKTDDNNLVVNDQDVCTIESSYKSIGSKVFSCKCIVELFITTSERLSKLEDWIFFQRGLPIWLFNTGINPKRMKCLSIVLTEKGSGFPIWQDIITYKSDVKYARDQHITFRLSDQKTLAVLRFTDLQQSKKFFNYYLQLKNDQQHMDLFQSHVKKLSSQSRNRYLTIDRNNRSASCGAVLNKRVSKSSISNPCHFQHITRIQLSDRKILTTLSKCLPPSVDI</sequence>
<protein>
    <submittedName>
        <fullName evidence="2">Uncharacterized protein</fullName>
    </submittedName>
</protein>
<feature type="region of interest" description="Disordered" evidence="1">
    <location>
        <begin position="155"/>
        <end position="194"/>
    </location>
</feature>
<dbReference type="EMBL" id="CAJNOK010002668">
    <property type="protein sequence ID" value="CAF0870258.1"/>
    <property type="molecule type" value="Genomic_DNA"/>
</dbReference>
<evidence type="ECO:0000313" key="2">
    <source>
        <dbReference type="EMBL" id="CAF0770050.1"/>
    </source>
</evidence>
<feature type="region of interest" description="Disordered" evidence="1">
    <location>
        <begin position="340"/>
        <end position="365"/>
    </location>
</feature>
<dbReference type="EMBL" id="CAJOBA010002669">
    <property type="protein sequence ID" value="CAF3655058.1"/>
    <property type="molecule type" value="Genomic_DNA"/>
</dbReference>
<organism evidence="2 6">
    <name type="scientific">Didymodactylos carnosus</name>
    <dbReference type="NCBI Taxonomy" id="1234261"/>
    <lineage>
        <taxon>Eukaryota</taxon>
        <taxon>Metazoa</taxon>
        <taxon>Spiralia</taxon>
        <taxon>Gnathifera</taxon>
        <taxon>Rotifera</taxon>
        <taxon>Eurotatoria</taxon>
        <taxon>Bdelloidea</taxon>
        <taxon>Philodinida</taxon>
        <taxon>Philodinidae</taxon>
        <taxon>Didymodactylos</taxon>
    </lineage>
</organism>
<feature type="compositionally biased region" description="Basic and acidic residues" evidence="1">
    <location>
        <begin position="15"/>
        <end position="29"/>
    </location>
</feature>
<evidence type="ECO:0000313" key="4">
    <source>
        <dbReference type="EMBL" id="CAF3552084.1"/>
    </source>
</evidence>
<dbReference type="EMBL" id="CAJNOQ010000191">
    <property type="protein sequence ID" value="CAF0770050.1"/>
    <property type="molecule type" value="Genomic_DNA"/>
</dbReference>
<dbReference type="Proteomes" id="UP000677228">
    <property type="component" value="Unassembled WGS sequence"/>
</dbReference>
<accession>A0A813QPL5</accession>
<evidence type="ECO:0000313" key="5">
    <source>
        <dbReference type="EMBL" id="CAF3655058.1"/>
    </source>
</evidence>
<proteinExistence type="predicted"/>
<dbReference type="OrthoDB" id="10021476at2759"/>
<dbReference type="Proteomes" id="UP000682733">
    <property type="component" value="Unassembled WGS sequence"/>
</dbReference>
<dbReference type="Proteomes" id="UP000663829">
    <property type="component" value="Unassembled WGS sequence"/>
</dbReference>
<reference evidence="2" key="1">
    <citation type="submission" date="2021-02" db="EMBL/GenBank/DDBJ databases">
        <authorList>
            <person name="Nowell W R."/>
        </authorList>
    </citation>
    <scope>NUCLEOTIDE SEQUENCE</scope>
</reference>
<name>A0A813QPL5_9BILA</name>
<dbReference type="EMBL" id="CAJOBC010000191">
    <property type="protein sequence ID" value="CAF3552084.1"/>
    <property type="molecule type" value="Genomic_DNA"/>
</dbReference>
<feature type="compositionally biased region" description="Low complexity" evidence="1">
    <location>
        <begin position="169"/>
        <end position="191"/>
    </location>
</feature>
<evidence type="ECO:0000313" key="6">
    <source>
        <dbReference type="Proteomes" id="UP000663829"/>
    </source>
</evidence>
<dbReference type="AlphaFoldDB" id="A0A813QPL5"/>
<evidence type="ECO:0000256" key="1">
    <source>
        <dbReference type="SAM" id="MobiDB-lite"/>
    </source>
</evidence>
<dbReference type="Proteomes" id="UP000681722">
    <property type="component" value="Unassembled WGS sequence"/>
</dbReference>
<evidence type="ECO:0000313" key="3">
    <source>
        <dbReference type="EMBL" id="CAF0870258.1"/>
    </source>
</evidence>
<feature type="region of interest" description="Disordered" evidence="1">
    <location>
        <begin position="1"/>
        <end position="29"/>
    </location>
</feature>
<gene>
    <name evidence="2" type="ORF">GPM918_LOCUS1874</name>
    <name evidence="3" type="ORF">OVA965_LOCUS8093</name>
    <name evidence="4" type="ORF">SRO942_LOCUS1874</name>
    <name evidence="5" type="ORF">TMI583_LOCUS8089</name>
</gene>
<comment type="caution">
    <text evidence="2">The sequence shown here is derived from an EMBL/GenBank/DDBJ whole genome shotgun (WGS) entry which is preliminary data.</text>
</comment>
<keyword evidence="6" id="KW-1185">Reference proteome</keyword>